<proteinExistence type="predicted"/>
<sequence length="267" mass="30548">MFSRAVEHHDPLCNLEELRSQGYFYWEEEESDQYYSPSDALLYAILYNHQLYAQYLLEHFPKEALNVPGMPLTPVPSFAHHLAVALEHDRGEIVTMILQTAKKLNYLHFYINKVSSLYLSEGKTPLHMACEYTRTDMVLILLGHGANPRITDLKGLTPLDTTLKQLQESSVNAEDKLRCLDHLLLFSTPQDFKMKASLVNHGDYWIPLLGLELYNYLIGNYPDPLGIAAMRRIIQCLKDKDFLTSIQALPLPSSLKPLPGHFFSSRP</sequence>
<protein>
    <recommendedName>
        <fullName evidence="4">Ankyrin repeat domain-containing protein 9</fullName>
    </recommendedName>
</protein>
<dbReference type="Pfam" id="PF13857">
    <property type="entry name" value="Ank_5"/>
    <property type="match status" value="1"/>
</dbReference>
<organism evidence="2 3">
    <name type="scientific">Hymenochirus boettgeri</name>
    <name type="common">Congo dwarf clawed frog</name>
    <dbReference type="NCBI Taxonomy" id="247094"/>
    <lineage>
        <taxon>Eukaryota</taxon>
        <taxon>Metazoa</taxon>
        <taxon>Chordata</taxon>
        <taxon>Craniata</taxon>
        <taxon>Vertebrata</taxon>
        <taxon>Euteleostomi</taxon>
        <taxon>Amphibia</taxon>
        <taxon>Batrachia</taxon>
        <taxon>Anura</taxon>
        <taxon>Pipoidea</taxon>
        <taxon>Pipidae</taxon>
        <taxon>Pipinae</taxon>
        <taxon>Hymenochirus</taxon>
    </lineage>
</organism>
<evidence type="ECO:0000313" key="2">
    <source>
        <dbReference type="EMBL" id="KAG8431491.1"/>
    </source>
</evidence>
<dbReference type="EMBL" id="JAACNH010000174">
    <property type="protein sequence ID" value="KAG8431491.1"/>
    <property type="molecule type" value="Genomic_DNA"/>
</dbReference>
<feature type="repeat" description="ANK" evidence="1">
    <location>
        <begin position="121"/>
        <end position="153"/>
    </location>
</feature>
<dbReference type="PROSITE" id="PS50297">
    <property type="entry name" value="ANK_REP_REGION"/>
    <property type="match status" value="1"/>
</dbReference>
<keyword evidence="3" id="KW-1185">Reference proteome</keyword>
<dbReference type="PANTHER" id="PTHR24133">
    <property type="entry name" value="ANKYRIN DOMAIN-CONTAINING"/>
    <property type="match status" value="1"/>
</dbReference>
<accession>A0A8T2ILT4</accession>
<gene>
    <name evidence="2" type="ORF">GDO86_018567</name>
</gene>
<dbReference type="SUPFAM" id="SSF48403">
    <property type="entry name" value="Ankyrin repeat"/>
    <property type="match status" value="1"/>
</dbReference>
<dbReference type="InterPro" id="IPR052391">
    <property type="entry name" value="E3_Ligase-Neurotoxin"/>
</dbReference>
<dbReference type="InterPro" id="IPR036770">
    <property type="entry name" value="Ankyrin_rpt-contain_sf"/>
</dbReference>
<comment type="caution">
    <text evidence="2">The sequence shown here is derived from an EMBL/GenBank/DDBJ whole genome shotgun (WGS) entry which is preliminary data.</text>
</comment>
<name>A0A8T2ILT4_9PIPI</name>
<evidence type="ECO:0000256" key="1">
    <source>
        <dbReference type="PROSITE-ProRule" id="PRU00023"/>
    </source>
</evidence>
<dbReference type="OrthoDB" id="45365at2759"/>
<dbReference type="AlphaFoldDB" id="A0A8T2ILT4"/>
<reference evidence="2" key="1">
    <citation type="thesis" date="2020" institute="ProQuest LLC" country="789 East Eisenhower Parkway, Ann Arbor, MI, USA">
        <title>Comparative Genomics and Chromosome Evolution.</title>
        <authorList>
            <person name="Mudd A.B."/>
        </authorList>
    </citation>
    <scope>NUCLEOTIDE SEQUENCE</scope>
    <source>
        <strain evidence="2">Female2</strain>
        <tissue evidence="2">Blood</tissue>
    </source>
</reference>
<keyword evidence="1" id="KW-0040">ANK repeat</keyword>
<dbReference type="Proteomes" id="UP000812440">
    <property type="component" value="Unassembled WGS sequence"/>
</dbReference>
<dbReference type="InterPro" id="IPR002110">
    <property type="entry name" value="Ankyrin_rpt"/>
</dbReference>
<dbReference type="SMART" id="SM00248">
    <property type="entry name" value="ANK"/>
    <property type="match status" value="2"/>
</dbReference>
<dbReference type="PROSITE" id="PS50088">
    <property type="entry name" value="ANK_REPEAT"/>
    <property type="match status" value="1"/>
</dbReference>
<evidence type="ECO:0008006" key="4">
    <source>
        <dbReference type="Google" id="ProtNLM"/>
    </source>
</evidence>
<dbReference type="Gene3D" id="1.25.40.20">
    <property type="entry name" value="Ankyrin repeat-containing domain"/>
    <property type="match status" value="1"/>
</dbReference>
<dbReference type="PANTHER" id="PTHR24133:SF57">
    <property type="entry name" value="ANKYRIN-3-LIKE PROTEIN"/>
    <property type="match status" value="1"/>
</dbReference>
<evidence type="ECO:0000313" key="3">
    <source>
        <dbReference type="Proteomes" id="UP000812440"/>
    </source>
</evidence>